<evidence type="ECO:0000313" key="8">
    <source>
        <dbReference type="Proteomes" id="UP000315010"/>
    </source>
</evidence>
<organism evidence="7 8">
    <name type="scientific">Novipirellula herctigrandis</name>
    <dbReference type="NCBI Taxonomy" id="2527986"/>
    <lineage>
        <taxon>Bacteria</taxon>
        <taxon>Pseudomonadati</taxon>
        <taxon>Planctomycetota</taxon>
        <taxon>Planctomycetia</taxon>
        <taxon>Pirellulales</taxon>
        <taxon>Pirellulaceae</taxon>
        <taxon>Novipirellula</taxon>
    </lineage>
</organism>
<evidence type="ECO:0000256" key="4">
    <source>
        <dbReference type="PROSITE-ProRule" id="PRU00433"/>
    </source>
</evidence>
<sequence precursor="true">MKVTLLAISVVCLACMGCTADPKSAAGFTLPDGDVQRGQDTFAQLQCYACHSVTDIEFDAVETSEEIVKLGGKTTRVRTYGDLVTSIINPSHRFAVGYADEAIKVDGQSKMRLYNNEMTVQQLIDLVAFLQSQYTVEQYQPTPYIPYY</sequence>
<dbReference type="Pfam" id="PF00034">
    <property type="entry name" value="Cytochrom_C"/>
    <property type="match status" value="1"/>
</dbReference>
<dbReference type="RefSeq" id="WP_146394780.1">
    <property type="nucleotide sequence ID" value="NZ_SJPJ01000001.1"/>
</dbReference>
<dbReference type="InterPro" id="IPR009056">
    <property type="entry name" value="Cyt_c-like_dom"/>
</dbReference>
<evidence type="ECO:0000256" key="2">
    <source>
        <dbReference type="ARBA" id="ARBA00022723"/>
    </source>
</evidence>
<dbReference type="EMBL" id="SJPJ01000001">
    <property type="protein sequence ID" value="TWT79601.1"/>
    <property type="molecule type" value="Genomic_DNA"/>
</dbReference>
<keyword evidence="8" id="KW-1185">Reference proteome</keyword>
<dbReference type="Proteomes" id="UP000315010">
    <property type="component" value="Unassembled WGS sequence"/>
</dbReference>
<evidence type="ECO:0000256" key="3">
    <source>
        <dbReference type="ARBA" id="ARBA00023004"/>
    </source>
</evidence>
<keyword evidence="3 4" id="KW-0408">Iron</keyword>
<keyword evidence="1 4" id="KW-0349">Heme</keyword>
<evidence type="ECO:0000313" key="7">
    <source>
        <dbReference type="EMBL" id="TWT79601.1"/>
    </source>
</evidence>
<keyword evidence="2 4" id="KW-0479">Metal-binding</keyword>
<dbReference type="AlphaFoldDB" id="A0A5C5YYD3"/>
<dbReference type="GO" id="GO:0020037">
    <property type="term" value="F:heme binding"/>
    <property type="evidence" value="ECO:0007669"/>
    <property type="project" value="InterPro"/>
</dbReference>
<feature type="signal peptide" evidence="5">
    <location>
        <begin position="1"/>
        <end position="20"/>
    </location>
</feature>
<dbReference type="GO" id="GO:0009055">
    <property type="term" value="F:electron transfer activity"/>
    <property type="evidence" value="ECO:0007669"/>
    <property type="project" value="InterPro"/>
</dbReference>
<dbReference type="SUPFAM" id="SSF46626">
    <property type="entry name" value="Cytochrome c"/>
    <property type="match status" value="1"/>
</dbReference>
<dbReference type="InterPro" id="IPR036909">
    <property type="entry name" value="Cyt_c-like_dom_sf"/>
</dbReference>
<evidence type="ECO:0000256" key="5">
    <source>
        <dbReference type="SAM" id="SignalP"/>
    </source>
</evidence>
<proteinExistence type="predicted"/>
<protein>
    <recommendedName>
        <fullName evidence="6">Cytochrome c domain-containing protein</fullName>
    </recommendedName>
</protein>
<evidence type="ECO:0000259" key="6">
    <source>
        <dbReference type="PROSITE" id="PS51007"/>
    </source>
</evidence>
<accession>A0A5C5YYD3</accession>
<evidence type="ECO:0000256" key="1">
    <source>
        <dbReference type="ARBA" id="ARBA00022617"/>
    </source>
</evidence>
<dbReference type="PROSITE" id="PS51007">
    <property type="entry name" value="CYTC"/>
    <property type="match status" value="1"/>
</dbReference>
<dbReference type="Gene3D" id="1.10.760.10">
    <property type="entry name" value="Cytochrome c-like domain"/>
    <property type="match status" value="1"/>
</dbReference>
<feature type="domain" description="Cytochrome c" evidence="6">
    <location>
        <begin position="33"/>
        <end position="134"/>
    </location>
</feature>
<gene>
    <name evidence="7" type="ORF">CA13_10050</name>
</gene>
<name>A0A5C5YYD3_9BACT</name>
<comment type="caution">
    <text evidence="7">The sequence shown here is derived from an EMBL/GenBank/DDBJ whole genome shotgun (WGS) entry which is preliminary data.</text>
</comment>
<dbReference type="GO" id="GO:0046872">
    <property type="term" value="F:metal ion binding"/>
    <property type="evidence" value="ECO:0007669"/>
    <property type="project" value="UniProtKB-KW"/>
</dbReference>
<feature type="chain" id="PRO_5022940451" description="Cytochrome c domain-containing protein" evidence="5">
    <location>
        <begin position="21"/>
        <end position="148"/>
    </location>
</feature>
<keyword evidence="5" id="KW-0732">Signal</keyword>
<reference evidence="7 8" key="1">
    <citation type="submission" date="2019-02" db="EMBL/GenBank/DDBJ databases">
        <title>Deep-cultivation of Planctomycetes and their phenomic and genomic characterization uncovers novel biology.</title>
        <authorList>
            <person name="Wiegand S."/>
            <person name="Jogler M."/>
            <person name="Boedeker C."/>
            <person name="Pinto D."/>
            <person name="Vollmers J."/>
            <person name="Rivas-Marin E."/>
            <person name="Kohn T."/>
            <person name="Peeters S.H."/>
            <person name="Heuer A."/>
            <person name="Rast P."/>
            <person name="Oberbeckmann S."/>
            <person name="Bunk B."/>
            <person name="Jeske O."/>
            <person name="Meyerdierks A."/>
            <person name="Storesund J.E."/>
            <person name="Kallscheuer N."/>
            <person name="Luecker S."/>
            <person name="Lage O.M."/>
            <person name="Pohl T."/>
            <person name="Merkel B.J."/>
            <person name="Hornburger P."/>
            <person name="Mueller R.-W."/>
            <person name="Bruemmer F."/>
            <person name="Labrenz M."/>
            <person name="Spormann A.M."/>
            <person name="Op Den Camp H."/>
            <person name="Overmann J."/>
            <person name="Amann R."/>
            <person name="Jetten M.S.M."/>
            <person name="Mascher T."/>
            <person name="Medema M.H."/>
            <person name="Devos D.P."/>
            <person name="Kaster A.-K."/>
            <person name="Ovreas L."/>
            <person name="Rohde M."/>
            <person name="Galperin M.Y."/>
            <person name="Jogler C."/>
        </authorList>
    </citation>
    <scope>NUCLEOTIDE SEQUENCE [LARGE SCALE GENOMIC DNA]</scope>
    <source>
        <strain evidence="7 8">CA13</strain>
    </source>
</reference>
<dbReference type="OrthoDB" id="8480010at2"/>